<dbReference type="KEGG" id="phl:KKY_941"/>
<accession>G4RFA9</accession>
<reference evidence="1 2" key="1">
    <citation type="journal article" date="2012" name="J. Bacteriol.">
        <title>Complete genome sequence of Pelagibacterium halotolerans B2T.</title>
        <authorList>
            <person name="Huo Y.Y."/>
            <person name="Cheng H."/>
            <person name="Han X.F."/>
            <person name="Jiang X.W."/>
            <person name="Sun C."/>
            <person name="Zhang X.Q."/>
            <person name="Zhu X.F."/>
            <person name="Liu Y.F."/>
            <person name="Li P.F."/>
            <person name="Ni P.X."/>
            <person name="Wu M."/>
        </authorList>
    </citation>
    <scope>NUCLEOTIDE SEQUENCE [LARGE SCALE GENOMIC DNA]</scope>
    <source>
        <strain evidence="2">DSM 22347 / JCM 15775 / CGMCC 1.7692 / B2</strain>
    </source>
</reference>
<name>G4RFA9_PELHB</name>
<gene>
    <name evidence="1" type="ordered locus">KKY_941</name>
</gene>
<evidence type="ECO:0000313" key="1">
    <source>
        <dbReference type="EMBL" id="AEQ50977.1"/>
    </source>
</evidence>
<protein>
    <submittedName>
        <fullName evidence="1">Uncharacterized protein</fullName>
    </submittedName>
</protein>
<dbReference type="HOGENOM" id="CLU_3346998_0_0_5"/>
<sequence length="37" mass="4275">MRRLPRRRACPCPDVRTGRHCQSVRSAVRMCGSLYQA</sequence>
<dbReference type="Proteomes" id="UP000008850">
    <property type="component" value="Chromosome"/>
</dbReference>
<keyword evidence="2" id="KW-1185">Reference proteome</keyword>
<organism evidence="1 2">
    <name type="scientific">Pelagibacterium halotolerans (strain DSM 22347 / JCM 15775 / CGMCC 1.7692 / B2)</name>
    <dbReference type="NCBI Taxonomy" id="1082931"/>
    <lineage>
        <taxon>Bacteria</taxon>
        <taxon>Pseudomonadati</taxon>
        <taxon>Pseudomonadota</taxon>
        <taxon>Alphaproteobacteria</taxon>
        <taxon>Hyphomicrobiales</taxon>
        <taxon>Devosiaceae</taxon>
        <taxon>Pelagibacterium</taxon>
    </lineage>
</organism>
<proteinExistence type="predicted"/>
<dbReference type="EMBL" id="CP003075">
    <property type="protein sequence ID" value="AEQ50977.1"/>
    <property type="molecule type" value="Genomic_DNA"/>
</dbReference>
<dbReference type="STRING" id="1082931.KKY_941"/>
<dbReference type="AlphaFoldDB" id="G4RFA9"/>
<evidence type="ECO:0000313" key="2">
    <source>
        <dbReference type="Proteomes" id="UP000008850"/>
    </source>
</evidence>